<evidence type="ECO:0000256" key="4">
    <source>
        <dbReference type="ARBA" id="ARBA00022833"/>
    </source>
</evidence>
<comment type="caution">
    <text evidence="8">The sequence shown here is derived from an EMBL/GenBank/DDBJ whole genome shotgun (WGS) entry which is preliminary data.</text>
</comment>
<dbReference type="Gene3D" id="3.40.50.720">
    <property type="entry name" value="NAD(P)-binding Rossmann-like Domain"/>
    <property type="match status" value="1"/>
</dbReference>
<comment type="similarity">
    <text evidence="2">Belongs to the zinc-containing alcohol dehydrogenase family.</text>
</comment>
<keyword evidence="4" id="KW-0862">Zinc</keyword>
<feature type="domain" description="Alcohol dehydrogenase-like N-terminal" evidence="7">
    <location>
        <begin position="26"/>
        <end position="134"/>
    </location>
</feature>
<gene>
    <name evidence="8" type="ORF">DW820_09075</name>
</gene>
<feature type="domain" description="Alcohol dehydrogenase-like C-terminal" evidence="6">
    <location>
        <begin position="217"/>
        <end position="297"/>
    </location>
</feature>
<dbReference type="PANTHER" id="PTHR43350">
    <property type="entry name" value="NAD-DEPENDENT ALCOHOL DEHYDROGENASE"/>
    <property type="match status" value="1"/>
</dbReference>
<comment type="cofactor">
    <cofactor evidence="1">
        <name>Zn(2+)</name>
        <dbReference type="ChEBI" id="CHEBI:29105"/>
    </cofactor>
</comment>
<evidence type="ECO:0000256" key="2">
    <source>
        <dbReference type="ARBA" id="ARBA00008072"/>
    </source>
</evidence>
<dbReference type="GO" id="GO:0046872">
    <property type="term" value="F:metal ion binding"/>
    <property type="evidence" value="ECO:0007669"/>
    <property type="project" value="UniProtKB-KW"/>
</dbReference>
<dbReference type="InterPro" id="IPR013154">
    <property type="entry name" value="ADH-like_N"/>
</dbReference>
<evidence type="ECO:0000259" key="6">
    <source>
        <dbReference type="Pfam" id="PF00107"/>
    </source>
</evidence>
<organism evidence="8 9">
    <name type="scientific">Streptococcus parasanguinis</name>
    <dbReference type="NCBI Taxonomy" id="1318"/>
    <lineage>
        <taxon>Bacteria</taxon>
        <taxon>Bacillati</taxon>
        <taxon>Bacillota</taxon>
        <taxon>Bacilli</taxon>
        <taxon>Lactobacillales</taxon>
        <taxon>Streptococcaceae</taxon>
        <taxon>Streptococcus</taxon>
    </lineage>
</organism>
<keyword evidence="3" id="KW-0479">Metal-binding</keyword>
<dbReference type="RefSeq" id="WP_118096136.1">
    <property type="nucleotide sequence ID" value="NZ_QSIO01000004.1"/>
</dbReference>
<dbReference type="InterPro" id="IPR036291">
    <property type="entry name" value="NAD(P)-bd_dom_sf"/>
</dbReference>
<keyword evidence="5" id="KW-0560">Oxidoreductase</keyword>
<dbReference type="EMBL" id="QSIO01000004">
    <property type="protein sequence ID" value="RHC93725.1"/>
    <property type="molecule type" value="Genomic_DNA"/>
</dbReference>
<evidence type="ECO:0000259" key="7">
    <source>
        <dbReference type="Pfam" id="PF08240"/>
    </source>
</evidence>
<proteinExistence type="inferred from homology"/>
<dbReference type="InterPro" id="IPR013149">
    <property type="entry name" value="ADH-like_C"/>
</dbReference>
<dbReference type="Pfam" id="PF08240">
    <property type="entry name" value="ADH_N"/>
    <property type="match status" value="1"/>
</dbReference>
<protein>
    <submittedName>
        <fullName evidence="8">Ribitol-5-phosphate dehydrogenase</fullName>
    </submittedName>
</protein>
<name>A0A414CFF3_STRPA</name>
<accession>A0A414CFF3</accession>
<evidence type="ECO:0000256" key="5">
    <source>
        <dbReference type="ARBA" id="ARBA00023002"/>
    </source>
</evidence>
<evidence type="ECO:0000256" key="1">
    <source>
        <dbReference type="ARBA" id="ARBA00001947"/>
    </source>
</evidence>
<dbReference type="PANTHER" id="PTHR43350:SF19">
    <property type="entry name" value="D-GULOSIDE 3-DEHYDROGENASE"/>
    <property type="match status" value="1"/>
</dbReference>
<dbReference type="GO" id="GO:0016491">
    <property type="term" value="F:oxidoreductase activity"/>
    <property type="evidence" value="ECO:0007669"/>
    <property type="project" value="UniProtKB-KW"/>
</dbReference>
<dbReference type="Proteomes" id="UP000285773">
    <property type="component" value="Unassembled WGS sequence"/>
</dbReference>
<dbReference type="SUPFAM" id="SSF51735">
    <property type="entry name" value="NAD(P)-binding Rossmann-fold domains"/>
    <property type="match status" value="1"/>
</dbReference>
<evidence type="ECO:0000313" key="9">
    <source>
        <dbReference type="Proteomes" id="UP000285773"/>
    </source>
</evidence>
<dbReference type="Pfam" id="PF00107">
    <property type="entry name" value="ADH_zinc_N"/>
    <property type="match status" value="1"/>
</dbReference>
<dbReference type="InterPro" id="IPR011032">
    <property type="entry name" value="GroES-like_sf"/>
</dbReference>
<dbReference type="AlphaFoldDB" id="A0A414CFF3"/>
<sequence>MLNQIFQLTQPKNITIKYQEEDMSREDKVLIRPYYMAICHADQRYYQGKRDPKVLKKKLPMALIHESSGIVVADPTGTYQPGQIVAMVPNQPPHQTEGVFFENYLEGTHFLSSGFNGFMQEVVALPLDRVVAYPEEVRGPVTALAEFSSVAMHAIHRFDLIAHQRRESVLILGDGSLSYVVATSLHYLYPELKITVVGRNSDKLQLFNFIHQAILTSELTDDQRFDHAFECTGGQGSEPAINDIIDHIKPQGTVMLMGVSDNRVAVNTRDVLEKGLTFVGSSRSGREDFERAVEMLANRRVQSRLKNIIHVDGEVQTIPDIHRAFATDLITPFKTVFKWGL</sequence>
<reference evidence="8 9" key="1">
    <citation type="submission" date="2018-08" db="EMBL/GenBank/DDBJ databases">
        <title>A genome reference for cultivated species of the human gut microbiota.</title>
        <authorList>
            <person name="Zou Y."/>
            <person name="Xue W."/>
            <person name="Luo G."/>
        </authorList>
    </citation>
    <scope>NUCLEOTIDE SEQUENCE [LARGE SCALE GENOMIC DNA]</scope>
    <source>
        <strain evidence="8 9">AM33-3BH</strain>
    </source>
</reference>
<dbReference type="SUPFAM" id="SSF50129">
    <property type="entry name" value="GroES-like"/>
    <property type="match status" value="1"/>
</dbReference>
<dbReference type="Gene3D" id="3.90.180.10">
    <property type="entry name" value="Medium-chain alcohol dehydrogenases, catalytic domain"/>
    <property type="match status" value="1"/>
</dbReference>
<evidence type="ECO:0000313" key="8">
    <source>
        <dbReference type="EMBL" id="RHC93725.1"/>
    </source>
</evidence>
<evidence type="ECO:0000256" key="3">
    <source>
        <dbReference type="ARBA" id="ARBA00022723"/>
    </source>
</evidence>